<dbReference type="CDD" id="cd05233">
    <property type="entry name" value="SDR_c"/>
    <property type="match status" value="1"/>
</dbReference>
<dbReference type="PRINTS" id="PR00080">
    <property type="entry name" value="SDRFAMILY"/>
</dbReference>
<dbReference type="InterPro" id="IPR020904">
    <property type="entry name" value="Sc_DH/Rdtase_CS"/>
</dbReference>
<comment type="similarity">
    <text evidence="1 3">Belongs to the short-chain dehydrogenases/reductases (SDR) family.</text>
</comment>
<dbReference type="OrthoDB" id="4690547at2"/>
<dbReference type="InterPro" id="IPR002347">
    <property type="entry name" value="SDR_fam"/>
</dbReference>
<name>A0A1S4W2D1_9MYCO</name>
<reference evidence="4 5" key="1">
    <citation type="submission" date="2016-12" db="EMBL/GenBank/DDBJ databases">
        <title>The new phylogeny of genus Mycobacterium.</title>
        <authorList>
            <person name="Tortoli E."/>
            <person name="Trovato A."/>
            <person name="Cirillo D.M."/>
        </authorList>
    </citation>
    <scope>NUCLEOTIDE SEQUENCE [LARGE SCALE GENOMIC DNA]</scope>
    <source>
        <strain evidence="4 5">CCUG 66554</strain>
    </source>
</reference>
<dbReference type="GO" id="GO:0016491">
    <property type="term" value="F:oxidoreductase activity"/>
    <property type="evidence" value="ECO:0007669"/>
    <property type="project" value="UniProtKB-KW"/>
</dbReference>
<organism evidence="4 5">
    <name type="scientific">Mycobacteroides saopaulense</name>
    <dbReference type="NCBI Taxonomy" id="1578165"/>
    <lineage>
        <taxon>Bacteria</taxon>
        <taxon>Bacillati</taxon>
        <taxon>Actinomycetota</taxon>
        <taxon>Actinomycetes</taxon>
        <taxon>Mycobacteriales</taxon>
        <taxon>Mycobacteriaceae</taxon>
        <taxon>Mycobacteroides</taxon>
    </lineage>
</organism>
<dbReference type="PRINTS" id="PR00081">
    <property type="entry name" value="GDHRDH"/>
</dbReference>
<dbReference type="Proteomes" id="UP000192434">
    <property type="component" value="Unassembled WGS sequence"/>
</dbReference>
<gene>
    <name evidence="4" type="ORF">BST43_01845</name>
</gene>
<evidence type="ECO:0000256" key="3">
    <source>
        <dbReference type="RuleBase" id="RU000363"/>
    </source>
</evidence>
<evidence type="ECO:0000313" key="4">
    <source>
        <dbReference type="EMBL" id="ORB60323.1"/>
    </source>
</evidence>
<dbReference type="RefSeq" id="WP_083013397.1">
    <property type="nucleotide sequence ID" value="NZ_CP010271.1"/>
</dbReference>
<dbReference type="Gene3D" id="3.40.50.720">
    <property type="entry name" value="NAD(P)-binding Rossmann-like Domain"/>
    <property type="match status" value="1"/>
</dbReference>
<keyword evidence="2" id="KW-0560">Oxidoreductase</keyword>
<sequence>MRNNPLEPRLVVVTGAGSGIGRATAIRFAKHGAYVVVTDVDLDTANETVDLIRAEGRNASAVQLDVTDPAHWADVARYVSIEHGVPDVLVNNAGIVVSGPFLKLTAADWEKQLSVNLMGVVHGCRVFGEQMVARGGGHIVNIASAAAFTPTAVMAPYSVSKAGVKMLTECLRLELGPKGVGVSSVCPGFINTNIGLHGTMVGVDQEIVDASQRSMQRVREITEKLPWTPMSPNLVARAVTRAVRWDLVVVPVKAESWLGYFLSRAFPAVNRRLMAPFGVDRFERMGARAAVRQSERRGPVLVESVG</sequence>
<dbReference type="AlphaFoldDB" id="A0A1S4W2D1"/>
<comment type="caution">
    <text evidence="4">The sequence shown here is derived from an EMBL/GenBank/DDBJ whole genome shotgun (WGS) entry which is preliminary data.</text>
</comment>
<dbReference type="PANTHER" id="PTHR43391">
    <property type="entry name" value="RETINOL DEHYDROGENASE-RELATED"/>
    <property type="match status" value="1"/>
</dbReference>
<proteinExistence type="inferred from homology"/>
<dbReference type="Pfam" id="PF00106">
    <property type="entry name" value="adh_short"/>
    <property type="match status" value="1"/>
</dbReference>
<evidence type="ECO:0000256" key="2">
    <source>
        <dbReference type="ARBA" id="ARBA00023002"/>
    </source>
</evidence>
<protein>
    <submittedName>
        <fullName evidence="4">Oxidoreductase</fullName>
    </submittedName>
</protein>
<dbReference type="SUPFAM" id="SSF51735">
    <property type="entry name" value="NAD(P)-binding Rossmann-fold domains"/>
    <property type="match status" value="1"/>
</dbReference>
<dbReference type="EMBL" id="MVII01000002">
    <property type="protein sequence ID" value="ORB60323.1"/>
    <property type="molecule type" value="Genomic_DNA"/>
</dbReference>
<evidence type="ECO:0000256" key="1">
    <source>
        <dbReference type="ARBA" id="ARBA00006484"/>
    </source>
</evidence>
<accession>A0A1S4W2D1</accession>
<dbReference type="InterPro" id="IPR036291">
    <property type="entry name" value="NAD(P)-bd_dom_sf"/>
</dbReference>
<evidence type="ECO:0000313" key="5">
    <source>
        <dbReference type="Proteomes" id="UP000192434"/>
    </source>
</evidence>
<dbReference type="STRING" id="1578165.BKG68_01300"/>
<dbReference type="PANTHER" id="PTHR43391:SF12">
    <property type="entry name" value="OXIDOREDUCTASE EPHD-RELATED"/>
    <property type="match status" value="1"/>
</dbReference>
<dbReference type="PROSITE" id="PS00061">
    <property type="entry name" value="ADH_SHORT"/>
    <property type="match status" value="1"/>
</dbReference>
<dbReference type="KEGG" id="msao:MYCSP_18690"/>
<dbReference type="FunFam" id="3.40.50.720:FF:000084">
    <property type="entry name" value="Short-chain dehydrogenase reductase"/>
    <property type="match status" value="1"/>
</dbReference>